<dbReference type="SUPFAM" id="SSF56037">
    <property type="entry name" value="PheT/TilS domain"/>
    <property type="match status" value="1"/>
</dbReference>
<keyword evidence="4 8" id="KW-0819">tRNA processing</keyword>
<dbReference type="GO" id="GO:0005737">
    <property type="term" value="C:cytoplasm"/>
    <property type="evidence" value="ECO:0007669"/>
    <property type="project" value="UniProtKB-SubCell"/>
</dbReference>
<comment type="function">
    <text evidence="8">Ligates lysine onto the cytidine present at position 34 of the AUA codon-specific tRNA(Ile) that contains the anticodon CAU, in an ATP-dependent manner. Cytidine is converted to lysidine, thus changing the amino acid specificity of the tRNA from methionine to isoleucine.</text>
</comment>
<dbReference type="Pfam" id="PF01171">
    <property type="entry name" value="ATP_bind_3"/>
    <property type="match status" value="1"/>
</dbReference>
<organism evidence="10 11">
    <name type="scientific">Thermodesulfobacterium commune DSM 2178</name>
    <dbReference type="NCBI Taxonomy" id="289377"/>
    <lineage>
        <taxon>Bacteria</taxon>
        <taxon>Pseudomonadati</taxon>
        <taxon>Thermodesulfobacteriota</taxon>
        <taxon>Thermodesulfobacteria</taxon>
        <taxon>Thermodesulfobacteriales</taxon>
        <taxon>Thermodesulfobacteriaceae</taxon>
        <taxon>Thermodesulfobacterium</taxon>
    </lineage>
</organism>
<dbReference type="eggNOG" id="COG0037">
    <property type="taxonomic scope" value="Bacteria"/>
</dbReference>
<dbReference type="InterPro" id="IPR012796">
    <property type="entry name" value="Lysidine-tRNA-synth_C"/>
</dbReference>
<accession>A0A075WS07</accession>
<dbReference type="GO" id="GO:0006400">
    <property type="term" value="P:tRNA modification"/>
    <property type="evidence" value="ECO:0007669"/>
    <property type="project" value="UniProtKB-UniRule"/>
</dbReference>
<dbReference type="RefSeq" id="WP_038060068.1">
    <property type="nucleotide sequence ID" value="NZ_CP008796.1"/>
</dbReference>
<dbReference type="NCBIfam" id="TIGR02432">
    <property type="entry name" value="lysidine_TilS_N"/>
    <property type="match status" value="1"/>
</dbReference>
<keyword evidence="2 8" id="KW-0963">Cytoplasm</keyword>
<dbReference type="CDD" id="cd01992">
    <property type="entry name" value="TilS_N"/>
    <property type="match status" value="1"/>
</dbReference>
<dbReference type="GO" id="GO:0005524">
    <property type="term" value="F:ATP binding"/>
    <property type="evidence" value="ECO:0007669"/>
    <property type="project" value="UniProtKB-UniRule"/>
</dbReference>
<dbReference type="Proteomes" id="UP000028481">
    <property type="component" value="Chromosome"/>
</dbReference>
<dbReference type="InterPro" id="IPR014729">
    <property type="entry name" value="Rossmann-like_a/b/a_fold"/>
</dbReference>
<evidence type="ECO:0000256" key="1">
    <source>
        <dbReference type="ARBA" id="ARBA00004496"/>
    </source>
</evidence>
<proteinExistence type="inferred from homology"/>
<dbReference type="EC" id="6.3.4.19" evidence="8"/>
<dbReference type="PANTHER" id="PTHR43033:SF1">
    <property type="entry name" value="TRNA(ILE)-LYSIDINE SYNTHASE-RELATED"/>
    <property type="match status" value="1"/>
</dbReference>
<keyword evidence="6 8" id="KW-0067">ATP-binding</keyword>
<evidence type="ECO:0000256" key="8">
    <source>
        <dbReference type="HAMAP-Rule" id="MF_01161"/>
    </source>
</evidence>
<name>A0A075WS07_9BACT</name>
<dbReference type="PaxDb" id="289377-HL41_01605"/>
<dbReference type="STRING" id="289377.HL41_01605"/>
<dbReference type="InterPro" id="IPR012094">
    <property type="entry name" value="tRNA_Ile_lys_synt"/>
</dbReference>
<comment type="subcellular location">
    <subcellularLocation>
        <location evidence="1 8">Cytoplasm</location>
    </subcellularLocation>
</comment>
<dbReference type="PANTHER" id="PTHR43033">
    <property type="entry name" value="TRNA(ILE)-LYSIDINE SYNTHASE-RELATED"/>
    <property type="match status" value="1"/>
</dbReference>
<dbReference type="GO" id="GO:0032267">
    <property type="term" value="F:tRNA(Ile)-lysidine synthase activity"/>
    <property type="evidence" value="ECO:0007669"/>
    <property type="project" value="UniProtKB-EC"/>
</dbReference>
<protein>
    <recommendedName>
        <fullName evidence="8">tRNA(Ile)-lysidine synthase</fullName>
        <ecNumber evidence="8">6.3.4.19</ecNumber>
    </recommendedName>
    <alternativeName>
        <fullName evidence="8">tRNA(Ile)-2-lysyl-cytidine synthase</fullName>
    </alternativeName>
    <alternativeName>
        <fullName evidence="8">tRNA(Ile)-lysidine synthetase</fullName>
    </alternativeName>
</protein>
<evidence type="ECO:0000256" key="6">
    <source>
        <dbReference type="ARBA" id="ARBA00022840"/>
    </source>
</evidence>
<sequence length="455" mass="53471">MFINTIKQVIEKFKLLQKGDRVLLGISGGLDSVALLEVFCLLKKDYQLSLFVSHYDHKIRKNSYQDAMFVYQLCKQKGIPFFYTASPVPLYAKREKLSLEMAGRELRYRLWYFLAKKYDFQKVALAHHLDDLAEEIFLKIIKGTGKRGLAGIPIKREDLIIRPFLFVSKEEIKNFAQERGLRWVEDPTNDDLRFLRNRVRHLLIPYLEQTFNKNIKQNLKKVALIIAEEEELIEDLAKEHYEKLKVFEGNTLRLKFYELKNLSPTLRKRIYFLVFQEIGLPLFRITFTHLESLERLVTQNIKGPVSLPGDYIAYRGPGYLAFSKKSSALPYFELEVTAEGEYLLPTQEILKVYKMKSLKEVKETPLMMCFSAEKLIFPFKVRNRKPGDRVFISGLGHKKIKKFFQEKGVAHHLRDQVLIIEHKGKIVAIWKIYVDPEYKIRENQEVLVLEVRSLK</sequence>
<evidence type="ECO:0000256" key="5">
    <source>
        <dbReference type="ARBA" id="ARBA00022741"/>
    </source>
</evidence>
<keyword evidence="5 8" id="KW-0547">Nucleotide-binding</keyword>
<dbReference type="OrthoDB" id="9807403at2"/>
<dbReference type="Gene3D" id="1.20.59.20">
    <property type="match status" value="1"/>
</dbReference>
<keyword evidence="3 8" id="KW-0436">Ligase</keyword>
<evidence type="ECO:0000313" key="10">
    <source>
        <dbReference type="EMBL" id="AIH03621.1"/>
    </source>
</evidence>
<comment type="domain">
    <text evidence="8">The N-terminal region contains the highly conserved SGGXDS motif, predicted to be a P-loop motif involved in ATP binding.</text>
</comment>
<dbReference type="NCBIfam" id="TIGR02433">
    <property type="entry name" value="lysidine_TilS_C"/>
    <property type="match status" value="1"/>
</dbReference>
<reference evidence="10 11" key="1">
    <citation type="journal article" date="2015" name="Genome Announc.">
        <title>Genome Sequence of a Sulfate-Reducing Thermophilic Bacterium, Thermodesulfobacterium commune DSM 2178T (Phylum Thermodesulfobacteria).</title>
        <authorList>
            <person name="Bhatnagar S."/>
            <person name="Badger J.H."/>
            <person name="Madupu R."/>
            <person name="Khouri H.M."/>
            <person name="O'Connor E.M."/>
            <person name="Robb F.T."/>
            <person name="Ward N.L."/>
            <person name="Eisen J.A."/>
        </authorList>
    </citation>
    <scope>NUCLEOTIDE SEQUENCE [LARGE SCALE GENOMIC DNA]</scope>
    <source>
        <strain evidence="10 11">DSM 2178</strain>
    </source>
</reference>
<dbReference type="HAMAP" id="MF_01161">
    <property type="entry name" value="tRNA_Ile_lys_synt"/>
    <property type="match status" value="1"/>
</dbReference>
<evidence type="ECO:0000256" key="3">
    <source>
        <dbReference type="ARBA" id="ARBA00022598"/>
    </source>
</evidence>
<feature type="domain" description="Lysidine-tRNA(Ile) synthetase C-terminal" evidence="9">
    <location>
        <begin position="379"/>
        <end position="451"/>
    </location>
</feature>
<dbReference type="Gene3D" id="3.40.50.620">
    <property type="entry name" value="HUPs"/>
    <property type="match status" value="1"/>
</dbReference>
<evidence type="ECO:0000259" key="9">
    <source>
        <dbReference type="SMART" id="SM00977"/>
    </source>
</evidence>
<dbReference type="Pfam" id="PF11734">
    <property type="entry name" value="TilS_C"/>
    <property type="match status" value="1"/>
</dbReference>
<comment type="similarity">
    <text evidence="8">Belongs to the tRNA(Ile)-lysidine synthase family.</text>
</comment>
<dbReference type="SMART" id="SM00977">
    <property type="entry name" value="TilS_C"/>
    <property type="match status" value="1"/>
</dbReference>
<dbReference type="SUPFAM" id="SSF52402">
    <property type="entry name" value="Adenine nucleotide alpha hydrolases-like"/>
    <property type="match status" value="1"/>
</dbReference>
<dbReference type="SUPFAM" id="SSF82829">
    <property type="entry name" value="MesJ substrate recognition domain-like"/>
    <property type="match status" value="1"/>
</dbReference>
<dbReference type="KEGG" id="tcm:HL41_01605"/>
<evidence type="ECO:0000313" key="11">
    <source>
        <dbReference type="Proteomes" id="UP000028481"/>
    </source>
</evidence>
<evidence type="ECO:0000256" key="4">
    <source>
        <dbReference type="ARBA" id="ARBA00022694"/>
    </source>
</evidence>
<evidence type="ECO:0000256" key="7">
    <source>
        <dbReference type="ARBA" id="ARBA00048539"/>
    </source>
</evidence>
<comment type="catalytic activity">
    <reaction evidence="7 8">
        <text>cytidine(34) in tRNA(Ile2) + L-lysine + ATP = lysidine(34) in tRNA(Ile2) + AMP + diphosphate + H(+)</text>
        <dbReference type="Rhea" id="RHEA:43744"/>
        <dbReference type="Rhea" id="RHEA-COMP:10625"/>
        <dbReference type="Rhea" id="RHEA-COMP:10670"/>
        <dbReference type="ChEBI" id="CHEBI:15378"/>
        <dbReference type="ChEBI" id="CHEBI:30616"/>
        <dbReference type="ChEBI" id="CHEBI:32551"/>
        <dbReference type="ChEBI" id="CHEBI:33019"/>
        <dbReference type="ChEBI" id="CHEBI:82748"/>
        <dbReference type="ChEBI" id="CHEBI:83665"/>
        <dbReference type="ChEBI" id="CHEBI:456215"/>
        <dbReference type="EC" id="6.3.4.19"/>
    </reaction>
</comment>
<dbReference type="EMBL" id="CP008796">
    <property type="protein sequence ID" value="AIH03621.1"/>
    <property type="molecule type" value="Genomic_DNA"/>
</dbReference>
<feature type="binding site" evidence="8">
    <location>
        <begin position="27"/>
        <end position="32"/>
    </location>
    <ligand>
        <name>ATP</name>
        <dbReference type="ChEBI" id="CHEBI:30616"/>
    </ligand>
</feature>
<dbReference type="InterPro" id="IPR011063">
    <property type="entry name" value="TilS/TtcA_N"/>
</dbReference>
<dbReference type="AlphaFoldDB" id="A0A075WS07"/>
<dbReference type="InterPro" id="IPR012795">
    <property type="entry name" value="tRNA_Ile_lys_synt_N"/>
</dbReference>
<gene>
    <name evidence="8" type="primary">tilS</name>
    <name evidence="10" type="ORF">HL41_01605</name>
</gene>
<evidence type="ECO:0000256" key="2">
    <source>
        <dbReference type="ARBA" id="ARBA00022490"/>
    </source>
</evidence>
<keyword evidence="11" id="KW-1185">Reference proteome</keyword>
<dbReference type="HOGENOM" id="CLU_018869_0_1_0"/>